<dbReference type="Pfam" id="PF02938">
    <property type="entry name" value="GAD"/>
    <property type="match status" value="1"/>
</dbReference>
<feature type="non-terminal residue" evidence="7">
    <location>
        <position position="345"/>
    </location>
</feature>
<dbReference type="InterPro" id="IPR014746">
    <property type="entry name" value="Gln_synth/guanido_kin_cat_dom"/>
</dbReference>
<evidence type="ECO:0000256" key="4">
    <source>
        <dbReference type="ARBA" id="ARBA00022917"/>
    </source>
</evidence>
<sequence>MKYDYEKLGLKVGLEIHQQLDTKHKLFCNCPTILRDDKPDTIIIRRLRPTQSELGEVDPAALFEFKRGRTYIYESYNDSICLVEHDEEPPHDLNPEALEIALQIALMLNAKPVDEVHVMRKIVIDGSNTTGFQRTAIIALGGYVEDEEGRVHIKTICLEEEAARKIKEEGVNVHYRLDRLGIPLIEIATAPEIRNPEQARRVALKIGRLMRITGRVKRGLGTIRQDLNISIKGGARIEIKGVQDLNLIPKIIEYEVQRQLKLLEIRDELRKRGLNEEDVKDEFYDVTHVFKDTKSKLLRRGLKRGHVIMAIKLPKFSGLLGKEIQPNRRLATEMSERAKFWSGVG</sequence>
<dbReference type="GO" id="GO:0050567">
    <property type="term" value="F:glutaminyl-tRNA synthase (glutamine-hydrolyzing) activity"/>
    <property type="evidence" value="ECO:0007669"/>
    <property type="project" value="TreeGrafter"/>
</dbReference>
<keyword evidence="4" id="KW-0648">Protein biosynthesis</keyword>
<protein>
    <submittedName>
        <fullName evidence="7">Glu-tRNA(Gln) amidotransferase GatDE subunit E</fullName>
    </submittedName>
</protein>
<keyword evidence="2" id="KW-0547">Nucleotide-binding</keyword>
<dbReference type="InterPro" id="IPR006075">
    <property type="entry name" value="Asn/Gln-tRNA_Trfase_suB/E_cat"/>
</dbReference>
<organism evidence="7 8">
    <name type="scientific">Thermoproteota archaeon</name>
    <dbReference type="NCBI Taxonomy" id="2056631"/>
    <lineage>
        <taxon>Archaea</taxon>
        <taxon>Thermoproteota</taxon>
    </lineage>
</organism>
<dbReference type="PANTHER" id="PTHR11659:SF2">
    <property type="entry name" value="GLUTAMYL-TRNA(GLN) AMIDOTRANSFERASE SUBUNIT E"/>
    <property type="match status" value="1"/>
</dbReference>
<dbReference type="PANTHER" id="PTHR11659">
    <property type="entry name" value="GLUTAMYL-TRNA GLN AMIDOTRANSFERASE SUBUNIT B MITOCHONDRIAL AND PROKARYOTIC PET112-RELATED"/>
    <property type="match status" value="1"/>
</dbReference>
<dbReference type="Proteomes" id="UP000281962">
    <property type="component" value="Unassembled WGS sequence"/>
</dbReference>
<dbReference type="GO" id="GO:0070681">
    <property type="term" value="P:glutaminyl-tRNAGln biosynthesis via transamidation"/>
    <property type="evidence" value="ECO:0007669"/>
    <property type="project" value="TreeGrafter"/>
</dbReference>
<evidence type="ECO:0000313" key="7">
    <source>
        <dbReference type="EMBL" id="RLE51180.1"/>
    </source>
</evidence>
<dbReference type="AlphaFoldDB" id="A0A497EWS0"/>
<feature type="domain" description="GAD" evidence="6">
    <location>
        <begin position="302"/>
        <end position="344"/>
    </location>
</feature>
<gene>
    <name evidence="7" type="ORF">DRJ21_00685</name>
</gene>
<dbReference type="InterPro" id="IPR017958">
    <property type="entry name" value="Gln-tRNA_amidoTrfase_suB_CS"/>
</dbReference>
<dbReference type="GO" id="GO:0016740">
    <property type="term" value="F:transferase activity"/>
    <property type="evidence" value="ECO:0007669"/>
    <property type="project" value="UniProtKB-KW"/>
</dbReference>
<dbReference type="GO" id="GO:0004812">
    <property type="term" value="F:aminoacyl-tRNA ligase activity"/>
    <property type="evidence" value="ECO:0007669"/>
    <property type="project" value="InterPro"/>
</dbReference>
<dbReference type="NCBIfam" id="TIGR00134">
    <property type="entry name" value="gatE_arch"/>
    <property type="match status" value="1"/>
</dbReference>
<evidence type="ECO:0000259" key="6">
    <source>
        <dbReference type="Pfam" id="PF02938"/>
    </source>
</evidence>
<reference evidence="7 8" key="1">
    <citation type="submission" date="2018-06" db="EMBL/GenBank/DDBJ databases">
        <title>Extensive metabolic versatility and redundancy in microbially diverse, dynamic hydrothermal sediments.</title>
        <authorList>
            <person name="Dombrowski N."/>
            <person name="Teske A."/>
            <person name="Baker B.J."/>
        </authorList>
    </citation>
    <scope>NUCLEOTIDE SEQUENCE [LARGE SCALE GENOMIC DNA]</scope>
    <source>
        <strain evidence="7">B30_G17</strain>
    </source>
</reference>
<comment type="caution">
    <text evidence="7">The sequence shown here is derived from an EMBL/GenBank/DDBJ whole genome shotgun (WGS) entry which is preliminary data.</text>
</comment>
<dbReference type="GO" id="GO:0005737">
    <property type="term" value="C:cytoplasm"/>
    <property type="evidence" value="ECO:0007669"/>
    <property type="project" value="InterPro"/>
</dbReference>
<dbReference type="GO" id="GO:0005524">
    <property type="term" value="F:ATP binding"/>
    <property type="evidence" value="ECO:0007669"/>
    <property type="project" value="UniProtKB-KW"/>
</dbReference>
<evidence type="ECO:0000256" key="3">
    <source>
        <dbReference type="ARBA" id="ARBA00022840"/>
    </source>
</evidence>
<evidence type="ECO:0000256" key="1">
    <source>
        <dbReference type="ARBA" id="ARBA00022598"/>
    </source>
</evidence>
<keyword evidence="3" id="KW-0067">ATP-binding</keyword>
<dbReference type="PROSITE" id="PS01234">
    <property type="entry name" value="GATB"/>
    <property type="match status" value="1"/>
</dbReference>
<feature type="domain" description="Aspartyl/Glutamyl-tRNA(Gln) amidotransferase subunit B/E catalytic" evidence="5">
    <location>
        <begin position="11"/>
        <end position="285"/>
    </location>
</feature>
<dbReference type="NCBIfam" id="NF003107">
    <property type="entry name" value="PRK04028.1"/>
    <property type="match status" value="1"/>
</dbReference>
<dbReference type="HAMAP" id="MF_00588">
    <property type="entry name" value="GatE"/>
    <property type="match status" value="1"/>
</dbReference>
<evidence type="ECO:0000259" key="5">
    <source>
        <dbReference type="Pfam" id="PF02934"/>
    </source>
</evidence>
<keyword evidence="1" id="KW-0436">Ligase</keyword>
<dbReference type="GO" id="GO:0006412">
    <property type="term" value="P:translation"/>
    <property type="evidence" value="ECO:0007669"/>
    <property type="project" value="UniProtKB-KW"/>
</dbReference>
<evidence type="ECO:0000256" key="2">
    <source>
        <dbReference type="ARBA" id="ARBA00022741"/>
    </source>
</evidence>
<dbReference type="SUPFAM" id="SSF55261">
    <property type="entry name" value="GAD domain-like"/>
    <property type="match status" value="1"/>
</dbReference>
<dbReference type="SUPFAM" id="SSF55931">
    <property type="entry name" value="Glutamine synthetase/guanido kinase"/>
    <property type="match status" value="1"/>
</dbReference>
<evidence type="ECO:0000313" key="8">
    <source>
        <dbReference type="Proteomes" id="UP000281962"/>
    </source>
</evidence>
<dbReference type="Gene3D" id="3.30.1360.30">
    <property type="entry name" value="GAD-like domain"/>
    <property type="match status" value="1"/>
</dbReference>
<dbReference type="Pfam" id="PF02934">
    <property type="entry name" value="GatB_N"/>
    <property type="match status" value="1"/>
</dbReference>
<dbReference type="EMBL" id="QMQY01000016">
    <property type="protein sequence ID" value="RLE51180.1"/>
    <property type="molecule type" value="Genomic_DNA"/>
</dbReference>
<dbReference type="InterPro" id="IPR004115">
    <property type="entry name" value="GAD-like_sf"/>
</dbReference>
<proteinExistence type="inferred from homology"/>
<accession>A0A497EWS0</accession>
<dbReference type="InterPro" id="IPR029351">
    <property type="entry name" value="GAD_dom"/>
</dbReference>
<dbReference type="InterPro" id="IPR017959">
    <property type="entry name" value="Asn/Gln-tRNA_amidoTrfase_suB/E"/>
</dbReference>
<dbReference type="InterPro" id="IPR004414">
    <property type="entry name" value="GatE"/>
</dbReference>
<name>A0A497EWS0_9CREN</name>